<dbReference type="Proteomes" id="UP000030905">
    <property type="component" value="Chromosome"/>
</dbReference>
<dbReference type="InterPro" id="IPR050469">
    <property type="entry name" value="Diguanylate_Cyclase"/>
</dbReference>
<dbReference type="Gene3D" id="3.30.70.270">
    <property type="match status" value="1"/>
</dbReference>
<evidence type="ECO:0000313" key="2">
    <source>
        <dbReference type="EMBL" id="AJA50406.1"/>
    </source>
</evidence>
<dbReference type="AlphaFoldDB" id="A0A0H3J3D5"/>
<dbReference type="KEGG" id="cpat:CLPA_c03180"/>
<evidence type="ECO:0000259" key="1">
    <source>
        <dbReference type="PROSITE" id="PS50887"/>
    </source>
</evidence>
<dbReference type="PANTHER" id="PTHR45138:SF6">
    <property type="entry name" value="DIGUANYLATE CYCLASE DGCN"/>
    <property type="match status" value="1"/>
</dbReference>
<proteinExistence type="predicted"/>
<dbReference type="PANTHER" id="PTHR45138">
    <property type="entry name" value="REGULATORY COMPONENTS OF SENSORY TRANSDUCTION SYSTEM"/>
    <property type="match status" value="1"/>
</dbReference>
<dbReference type="RefSeq" id="WP_003440838.1">
    <property type="nucleotide sequence ID" value="NZ_ANZB01000001.1"/>
</dbReference>
<dbReference type="Proteomes" id="UP000028042">
    <property type="component" value="Unassembled WGS sequence"/>
</dbReference>
<dbReference type="eggNOG" id="COG3706">
    <property type="taxonomic scope" value="Bacteria"/>
</dbReference>
<dbReference type="KEGG" id="cpae:CPAST_c03180"/>
<gene>
    <name evidence="2" type="ORF">CLPA_c03180</name>
    <name evidence="3" type="ORF">CP6013_02830</name>
</gene>
<reference evidence="3" key="2">
    <citation type="submission" date="2015-10" db="EMBL/GenBank/DDBJ databases">
        <title>Improved Draft Genome Sequence of Clostridium pasteurianum Strain ATCC 6013 (DSM 525) Using a Hybrid Next-Generation Sequencing Approach.</title>
        <authorList>
            <person name="Pyne M.E."/>
            <person name="Utturkar S.M."/>
            <person name="Brown S.D."/>
            <person name="Moo-Young M."/>
            <person name="Chung D.A."/>
            <person name="Chou P.C."/>
        </authorList>
    </citation>
    <scope>NUCLEOTIDE SEQUENCE</scope>
    <source>
        <strain evidence="3">ATCC 6013</strain>
    </source>
</reference>
<keyword evidence="5" id="KW-1185">Reference proteome</keyword>
<accession>A0A0H3J3D5</accession>
<dbReference type="InterPro" id="IPR043128">
    <property type="entry name" value="Rev_trsase/Diguanyl_cyclase"/>
</dbReference>
<dbReference type="FunFam" id="3.30.70.270:FF:000001">
    <property type="entry name" value="Diguanylate cyclase domain protein"/>
    <property type="match status" value="1"/>
</dbReference>
<dbReference type="GO" id="GO:0052621">
    <property type="term" value="F:diguanylate cyclase activity"/>
    <property type="evidence" value="ECO:0007669"/>
    <property type="project" value="TreeGrafter"/>
</dbReference>
<dbReference type="GO" id="GO:0005886">
    <property type="term" value="C:plasma membrane"/>
    <property type="evidence" value="ECO:0007669"/>
    <property type="project" value="TreeGrafter"/>
</dbReference>
<dbReference type="InterPro" id="IPR000160">
    <property type="entry name" value="GGDEF_dom"/>
</dbReference>
<evidence type="ECO:0000313" key="5">
    <source>
        <dbReference type="Proteomes" id="UP000030905"/>
    </source>
</evidence>
<protein>
    <submittedName>
        <fullName evidence="2">Diguanylate cyclase</fullName>
    </submittedName>
</protein>
<dbReference type="EMBL" id="JPGY02000001">
    <property type="protein sequence ID" value="KRU13582.1"/>
    <property type="molecule type" value="Genomic_DNA"/>
</dbReference>
<evidence type="ECO:0000313" key="4">
    <source>
        <dbReference type="Proteomes" id="UP000028042"/>
    </source>
</evidence>
<dbReference type="GO" id="GO:0043709">
    <property type="term" value="P:cell adhesion involved in single-species biofilm formation"/>
    <property type="evidence" value="ECO:0007669"/>
    <property type="project" value="TreeGrafter"/>
</dbReference>
<dbReference type="EMBL" id="CP009268">
    <property type="protein sequence ID" value="AJA50406.1"/>
    <property type="molecule type" value="Genomic_DNA"/>
</dbReference>
<dbReference type="CDD" id="cd01949">
    <property type="entry name" value="GGDEF"/>
    <property type="match status" value="1"/>
</dbReference>
<dbReference type="PATRIC" id="fig|1262449.3.peg.209"/>
<name>A0A0H3J3D5_CLOPA</name>
<dbReference type="GO" id="GO:1902201">
    <property type="term" value="P:negative regulation of bacterial-type flagellum-dependent cell motility"/>
    <property type="evidence" value="ECO:0007669"/>
    <property type="project" value="TreeGrafter"/>
</dbReference>
<dbReference type="SUPFAM" id="SSF55073">
    <property type="entry name" value="Nucleotide cyclase"/>
    <property type="match status" value="1"/>
</dbReference>
<reference evidence="2 5" key="1">
    <citation type="journal article" date="2015" name="Genome Announc.">
        <title>Complete Genome Sequence of the Nitrogen-Fixing and Solvent-Producing Clostridium pasteurianum DSM 525.</title>
        <authorList>
            <person name="Poehlein A."/>
            <person name="Grosse-Honebrink A."/>
            <person name="Zhang Y."/>
            <person name="Minton N.P."/>
            <person name="Daniel R."/>
        </authorList>
    </citation>
    <scope>NUCLEOTIDE SEQUENCE [LARGE SCALE GENOMIC DNA]</scope>
    <source>
        <strain evidence="2">DSM 525</strain>
        <strain evidence="5">DSM 525 / ATCC 6013</strain>
    </source>
</reference>
<dbReference type="InterPro" id="IPR029787">
    <property type="entry name" value="Nucleotide_cyclase"/>
</dbReference>
<feature type="domain" description="GGDEF" evidence="1">
    <location>
        <begin position="158"/>
        <end position="288"/>
    </location>
</feature>
<dbReference type="GeneID" id="93072562"/>
<dbReference type="Pfam" id="PF00990">
    <property type="entry name" value="GGDEF"/>
    <property type="match status" value="1"/>
</dbReference>
<organism evidence="2 5">
    <name type="scientific">Clostridium pasteurianum DSM 525 = ATCC 6013</name>
    <dbReference type="NCBI Taxonomy" id="1262449"/>
    <lineage>
        <taxon>Bacteria</taxon>
        <taxon>Bacillati</taxon>
        <taxon>Bacillota</taxon>
        <taxon>Clostridia</taxon>
        <taxon>Eubacteriales</taxon>
        <taxon>Clostridiaceae</taxon>
        <taxon>Clostridium</taxon>
    </lineage>
</organism>
<reference evidence="3 4" key="3">
    <citation type="journal article" name="Genome Announc.">
        <title>Improved Draft Genome Sequence of Clostridium pasteurianum Strain ATCC 6013 (DSM 525) Using a Hybrid Next-Generation Sequencing Approach.</title>
        <authorList>
            <person name="Pyne M.E."/>
            <person name="Utturkar S."/>
            <person name="Brown S.D."/>
            <person name="Moo-Young M."/>
            <person name="Chung D.A."/>
            <person name="Chou C.P."/>
        </authorList>
    </citation>
    <scope>NUCLEOTIDE SEQUENCE [LARGE SCALE GENOMIC DNA]</scope>
    <source>
        <strain evidence="3 4">ATCC 6013</strain>
    </source>
</reference>
<dbReference type="SMART" id="SM00267">
    <property type="entry name" value="GGDEF"/>
    <property type="match status" value="1"/>
</dbReference>
<dbReference type="PROSITE" id="PS50887">
    <property type="entry name" value="GGDEF"/>
    <property type="match status" value="1"/>
</dbReference>
<dbReference type="NCBIfam" id="TIGR00254">
    <property type="entry name" value="GGDEF"/>
    <property type="match status" value="1"/>
</dbReference>
<sequence>MDICEEVKERLSIFKNLYDVIRIIDPVNKKAIISKNDNVEKIESPCYRFWGSNSSCKNCISMRAYIEQDTFTKFEYINGKIFSIIATPIKFRGKEYILEMIKEMSVTDLNIDGKGDLKDLISALNEKIITDYLTNVYNRRYINERLPIDIDNSIKIKKPISIVIADLDSFKQINDDFGHVMGDIVLKDTCKIIKDFLIKNEDWVGRYGGDEFLIVLNNINREEAYKIIESMRIKIEKHKFKYNDKSINITVSFGIYTVDSQVEFNAVIEELDKNLYKAKKHGKNRIVV</sequence>
<evidence type="ECO:0000313" key="3">
    <source>
        <dbReference type="EMBL" id="KRU13582.1"/>
    </source>
</evidence>